<keyword evidence="1" id="KW-0479">Metal-binding</keyword>
<gene>
    <name evidence="5 7" type="primary">ychF</name>
    <name evidence="7" type="ORF">E4N76_12250</name>
</gene>
<dbReference type="InterPro" id="IPR023192">
    <property type="entry name" value="TGS-like_dom_sf"/>
</dbReference>
<evidence type="ECO:0000256" key="1">
    <source>
        <dbReference type="ARBA" id="ARBA00022723"/>
    </source>
</evidence>
<keyword evidence="2 5" id="KW-0547">Nucleotide-binding</keyword>
<evidence type="ECO:0000313" key="7">
    <source>
        <dbReference type="EMBL" id="UTY29649.1"/>
    </source>
</evidence>
<dbReference type="PROSITE" id="PS51710">
    <property type="entry name" value="G_OBG"/>
    <property type="match status" value="1"/>
</dbReference>
<dbReference type="PIRSF" id="PIRSF006641">
    <property type="entry name" value="CHP00092"/>
    <property type="match status" value="1"/>
</dbReference>
<dbReference type="InterPro" id="IPR012676">
    <property type="entry name" value="TGS-like"/>
</dbReference>
<comment type="function">
    <text evidence="5">ATPase that binds to both the 70S ribosome and the 50S ribosomal subunit in a nucleotide-independent manner.</text>
</comment>
<dbReference type="HAMAP" id="MF_00944">
    <property type="entry name" value="YchF_OLA1_ATPase"/>
    <property type="match status" value="1"/>
</dbReference>
<evidence type="ECO:0000313" key="8">
    <source>
        <dbReference type="Proteomes" id="UP001059401"/>
    </source>
</evidence>
<organism evidence="7 8">
    <name type="scientific">Treponema putidum</name>
    <dbReference type="NCBI Taxonomy" id="221027"/>
    <lineage>
        <taxon>Bacteria</taxon>
        <taxon>Pseudomonadati</taxon>
        <taxon>Spirochaetota</taxon>
        <taxon>Spirochaetia</taxon>
        <taxon>Spirochaetales</taxon>
        <taxon>Treponemataceae</taxon>
        <taxon>Treponema</taxon>
    </lineage>
</organism>
<evidence type="ECO:0000256" key="4">
    <source>
        <dbReference type="ARBA" id="ARBA00022842"/>
    </source>
</evidence>
<dbReference type="InterPro" id="IPR004396">
    <property type="entry name" value="ATPase_YchF/OLA1"/>
</dbReference>
<dbReference type="InterPro" id="IPR012675">
    <property type="entry name" value="Beta-grasp_dom_sf"/>
</dbReference>
<dbReference type="InterPro" id="IPR013029">
    <property type="entry name" value="YchF_C"/>
</dbReference>
<evidence type="ECO:0000256" key="3">
    <source>
        <dbReference type="ARBA" id="ARBA00022840"/>
    </source>
</evidence>
<dbReference type="Proteomes" id="UP001059401">
    <property type="component" value="Chromosome"/>
</dbReference>
<dbReference type="Gene3D" id="1.10.150.300">
    <property type="entry name" value="TGS-like domain"/>
    <property type="match status" value="1"/>
</dbReference>
<dbReference type="Gene3D" id="3.10.20.30">
    <property type="match status" value="1"/>
</dbReference>
<sequence>MAINCGIVGLPNVGKSTIFSALTRAPAEAANYPFCTINPNVGIVSLPDARLKKLAEHFNPKKVIPATVEFVDIAGLVKGASKGEGLGNQFLSHIREVGVIAHVVRCFDNDDIVHVSGKIDPASDIETINIELALADLASLDKRAERAEKASRMGKEAQKEAAVVMRAIEKIRPLLQEGKGARLADLTDDEKAAIYDTHLITMKPQMYVCNVDETGAQDNNPYIAAVKKIAESEGADTVVICGKFEAELADLESEEERLSFLAEAGLKESGLSQLAKAAYHLIGLRTFFTAGEDECRAWTIHAGDTAPKAAGVIHTDFEKGFIKAEVYSFDDFIKYGSEQKIKEAGRYRQEGKAYIVNDGDVMFFKFNV</sequence>
<reference evidence="7" key="1">
    <citation type="submission" date="2019-04" db="EMBL/GenBank/DDBJ databases">
        <title>Whole genome sequencing of oral phylogroup 2 treponemes.</title>
        <authorList>
            <person name="Chan Y."/>
            <person name="Zeng H.H."/>
            <person name="Yu X.L."/>
            <person name="Leung W.K."/>
            <person name="Watt R.M."/>
        </authorList>
    </citation>
    <scope>NUCLEOTIDE SEQUENCE</scope>
    <source>
        <strain evidence="7">OMZ 847</strain>
    </source>
</reference>
<accession>A0ABY5HW77</accession>
<feature type="domain" description="OBG-type G" evidence="6">
    <location>
        <begin position="3"/>
        <end position="260"/>
    </location>
</feature>
<evidence type="ECO:0000256" key="5">
    <source>
        <dbReference type="HAMAP-Rule" id="MF_00944"/>
    </source>
</evidence>
<dbReference type="EMBL" id="CP038802">
    <property type="protein sequence ID" value="UTY29649.1"/>
    <property type="molecule type" value="Genomic_DNA"/>
</dbReference>
<dbReference type="InterPro" id="IPR031167">
    <property type="entry name" value="G_OBG"/>
</dbReference>
<dbReference type="PRINTS" id="PR00326">
    <property type="entry name" value="GTP1OBG"/>
</dbReference>
<dbReference type="CDD" id="cd01900">
    <property type="entry name" value="YchF"/>
    <property type="match status" value="1"/>
</dbReference>
<dbReference type="SUPFAM" id="SSF81271">
    <property type="entry name" value="TGS-like"/>
    <property type="match status" value="1"/>
</dbReference>
<dbReference type="NCBIfam" id="TIGR00092">
    <property type="entry name" value="redox-regulated ATPase YchF"/>
    <property type="match status" value="1"/>
</dbReference>
<dbReference type="InterPro" id="IPR006073">
    <property type="entry name" value="GTP-bd"/>
</dbReference>
<dbReference type="Pfam" id="PF06071">
    <property type="entry name" value="YchF-GTPase_C"/>
    <property type="match status" value="1"/>
</dbReference>
<dbReference type="CDD" id="cd04867">
    <property type="entry name" value="TGS_YchF_OLA1"/>
    <property type="match status" value="1"/>
</dbReference>
<proteinExistence type="inferred from homology"/>
<keyword evidence="8" id="KW-1185">Reference proteome</keyword>
<comment type="similarity">
    <text evidence="5">Belongs to the TRAFAC class OBG-HflX-like GTPase superfamily. OBG GTPase family. YchF/OLA1 subfamily.</text>
</comment>
<dbReference type="InterPro" id="IPR041706">
    <property type="entry name" value="YchF_N"/>
</dbReference>
<dbReference type="Pfam" id="PF01926">
    <property type="entry name" value="MMR_HSR1"/>
    <property type="match status" value="1"/>
</dbReference>
<protein>
    <recommendedName>
        <fullName evidence="5">Ribosome-binding ATPase YchF</fullName>
    </recommendedName>
</protein>
<dbReference type="PANTHER" id="PTHR23305:SF18">
    <property type="entry name" value="OBG-TYPE G DOMAIN-CONTAINING PROTEIN"/>
    <property type="match status" value="1"/>
</dbReference>
<dbReference type="InterPro" id="IPR027417">
    <property type="entry name" value="P-loop_NTPase"/>
</dbReference>
<dbReference type="PANTHER" id="PTHR23305">
    <property type="entry name" value="OBG GTPASE FAMILY"/>
    <property type="match status" value="1"/>
</dbReference>
<keyword evidence="4" id="KW-0460">Magnesium</keyword>
<dbReference type="SUPFAM" id="SSF52540">
    <property type="entry name" value="P-loop containing nucleoside triphosphate hydrolases"/>
    <property type="match status" value="1"/>
</dbReference>
<feature type="binding site" evidence="5">
    <location>
        <begin position="12"/>
        <end position="17"/>
    </location>
    <ligand>
        <name>ATP</name>
        <dbReference type="ChEBI" id="CHEBI:30616"/>
    </ligand>
</feature>
<keyword evidence="3 5" id="KW-0067">ATP-binding</keyword>
<dbReference type="Gene3D" id="3.40.50.300">
    <property type="entry name" value="P-loop containing nucleotide triphosphate hydrolases"/>
    <property type="match status" value="1"/>
</dbReference>
<evidence type="ECO:0000256" key="2">
    <source>
        <dbReference type="ARBA" id="ARBA00022741"/>
    </source>
</evidence>
<name>A0ABY5HW77_9SPIR</name>
<dbReference type="RefSeq" id="WP_255805275.1">
    <property type="nucleotide sequence ID" value="NZ_CP038802.1"/>
</dbReference>
<evidence type="ECO:0000259" key="6">
    <source>
        <dbReference type="PROSITE" id="PS51710"/>
    </source>
</evidence>